<proteinExistence type="inferred from homology"/>
<feature type="transmembrane region" description="Helical" evidence="6">
    <location>
        <begin position="191"/>
        <end position="210"/>
    </location>
</feature>
<evidence type="ECO:0000313" key="7">
    <source>
        <dbReference type="EMBL" id="CAI5450183.1"/>
    </source>
</evidence>
<dbReference type="Pfam" id="PF02118">
    <property type="entry name" value="Srg"/>
    <property type="match status" value="1"/>
</dbReference>
<dbReference type="InterPro" id="IPR000609">
    <property type="entry name" value="7TM_GPCR_serpentine_rcpt_Srg"/>
</dbReference>
<keyword evidence="3 6" id="KW-0812">Transmembrane</keyword>
<feature type="transmembrane region" description="Helical" evidence="6">
    <location>
        <begin position="110"/>
        <end position="136"/>
    </location>
</feature>
<comment type="caution">
    <text evidence="6">Lacks conserved residue(s) required for the propagation of feature annotation.</text>
</comment>
<protein>
    <recommendedName>
        <fullName evidence="6">Serpentine receptor class gamma</fullName>
    </recommendedName>
</protein>
<dbReference type="PANTHER" id="PTHR31114">
    <property type="entry name" value="SERPENTINE RECEPTOR CLASS GAMMA"/>
    <property type="match status" value="1"/>
</dbReference>
<dbReference type="Proteomes" id="UP001152747">
    <property type="component" value="Unassembled WGS sequence"/>
</dbReference>
<sequence length="237" mass="27541">MNPSTKNLMIPIYYNYHWVFVLTMFLNLYFLHIQSGSVILLCLHRYSTTKYESSSVFWKKYYIFIYFGLLSYGFILTYPVLYFNVLNALKFDEIEQKFSLDVEDYDIPMIGFKIVVGLSTVTYSFLISIIGILTLLQLRHRLSALQTSSKTLRRMTLMTLIITINYDALILWEIINGFVFPNLSQEQSVAFLMSCADVGCFSIPIVILMFDKNLHDLFLEYSKFRGNSRVVSSGIVT</sequence>
<dbReference type="InterPro" id="IPR052880">
    <property type="entry name" value="NRL-Serpentine_Class_Gamma"/>
</dbReference>
<comment type="similarity">
    <text evidence="2 6">Belongs to the nematode receptor-like protein srg family.</text>
</comment>
<dbReference type="GO" id="GO:0007606">
    <property type="term" value="P:sensory perception of chemical stimulus"/>
    <property type="evidence" value="ECO:0007669"/>
    <property type="project" value="UniProtKB-UniRule"/>
</dbReference>
<evidence type="ECO:0000256" key="5">
    <source>
        <dbReference type="ARBA" id="ARBA00023136"/>
    </source>
</evidence>
<comment type="subcellular location">
    <subcellularLocation>
        <location evidence="1">Membrane</location>
        <topology evidence="1">Multi-pass membrane protein</topology>
    </subcellularLocation>
</comment>
<dbReference type="EMBL" id="CANHGI010000005">
    <property type="protein sequence ID" value="CAI5450183.1"/>
    <property type="molecule type" value="Genomic_DNA"/>
</dbReference>
<dbReference type="GO" id="GO:0004888">
    <property type="term" value="F:transmembrane signaling receptor activity"/>
    <property type="evidence" value="ECO:0007669"/>
    <property type="project" value="InterPro"/>
</dbReference>
<evidence type="ECO:0000256" key="1">
    <source>
        <dbReference type="ARBA" id="ARBA00004141"/>
    </source>
</evidence>
<accession>A0A9P1IQH4</accession>
<keyword evidence="8" id="KW-1185">Reference proteome</keyword>
<keyword evidence="5 6" id="KW-0472">Membrane</keyword>
<evidence type="ECO:0000256" key="3">
    <source>
        <dbReference type="ARBA" id="ARBA00022692"/>
    </source>
</evidence>
<evidence type="ECO:0000256" key="6">
    <source>
        <dbReference type="RuleBase" id="RU280813"/>
    </source>
</evidence>
<dbReference type="OrthoDB" id="5911057at2759"/>
<feature type="transmembrane region" description="Helical" evidence="6">
    <location>
        <begin position="63"/>
        <end position="83"/>
    </location>
</feature>
<evidence type="ECO:0000256" key="4">
    <source>
        <dbReference type="ARBA" id="ARBA00022989"/>
    </source>
</evidence>
<evidence type="ECO:0000256" key="2">
    <source>
        <dbReference type="ARBA" id="ARBA00005692"/>
    </source>
</evidence>
<name>A0A9P1IQH4_9PELO</name>
<evidence type="ECO:0000313" key="8">
    <source>
        <dbReference type="Proteomes" id="UP001152747"/>
    </source>
</evidence>
<gene>
    <name evidence="7" type="ORF">CAMP_LOCUS12820</name>
</gene>
<dbReference type="GO" id="GO:0016020">
    <property type="term" value="C:membrane"/>
    <property type="evidence" value="ECO:0007669"/>
    <property type="project" value="UniProtKB-SubCell"/>
</dbReference>
<comment type="caution">
    <text evidence="7">The sequence shown here is derived from an EMBL/GenBank/DDBJ whole genome shotgun (WGS) entry which is preliminary data.</text>
</comment>
<organism evidence="7 8">
    <name type="scientific">Caenorhabditis angaria</name>
    <dbReference type="NCBI Taxonomy" id="860376"/>
    <lineage>
        <taxon>Eukaryota</taxon>
        <taxon>Metazoa</taxon>
        <taxon>Ecdysozoa</taxon>
        <taxon>Nematoda</taxon>
        <taxon>Chromadorea</taxon>
        <taxon>Rhabditida</taxon>
        <taxon>Rhabditina</taxon>
        <taxon>Rhabditomorpha</taxon>
        <taxon>Rhabditoidea</taxon>
        <taxon>Rhabditidae</taxon>
        <taxon>Peloderinae</taxon>
        <taxon>Caenorhabditis</taxon>
    </lineage>
</organism>
<keyword evidence="4 6" id="KW-1133">Transmembrane helix</keyword>
<dbReference type="PANTHER" id="PTHR31114:SF4">
    <property type="entry name" value="SERPENTINE RECEPTOR CLASS GAMMA-RELATED"/>
    <property type="match status" value="1"/>
</dbReference>
<reference evidence="7" key="1">
    <citation type="submission" date="2022-11" db="EMBL/GenBank/DDBJ databases">
        <authorList>
            <person name="Kikuchi T."/>
        </authorList>
    </citation>
    <scope>NUCLEOTIDE SEQUENCE</scope>
    <source>
        <strain evidence="7">PS1010</strain>
    </source>
</reference>
<dbReference type="AlphaFoldDB" id="A0A9P1IQH4"/>
<feature type="transmembrane region" description="Helical" evidence="6">
    <location>
        <begin position="157"/>
        <end position="179"/>
    </location>
</feature>
<feature type="transmembrane region" description="Helical" evidence="6">
    <location>
        <begin position="20"/>
        <end position="43"/>
    </location>
</feature>